<evidence type="ECO:0000256" key="1">
    <source>
        <dbReference type="SAM" id="MobiDB-lite"/>
    </source>
</evidence>
<feature type="compositionally biased region" description="Basic and acidic residues" evidence="1">
    <location>
        <begin position="62"/>
        <end position="76"/>
    </location>
</feature>
<sequence length="524" mass="58546">MQDLMDEHISEEPELISKLEHTSELKNFLLPEGGVTNAVELNPTETSYQRYSSQSSSSSLAEVRKGSVDKEGERRSSLEEIMGHVEQDVISRQTSFDGPDFHITSTSHVESETGAPPTLVERTISFVERESEENSQDIEKSLPHNEEILAPADDSAFVEGGRILTKSSAEEDIGYQEGTIEHAQQQISSSRFDADTHIVSQLAVEHTVESLSTSSEYQNIHHMGDEQHLRSQSSVTDAQTEVDEKQISVGYQYASIERSFSQCEEELAYSDKSIDEQPSEDREVKEPPAILVESIEEASTTETLNVSEIHDLDNGIPIISSQCTPNSISNLHEVVEAPRGAGLSGLKNMILEENDNQIKVLENYVLPPEAADFHHDEQYIVEETDGIEDIDEVLLYELDTVGDFSIKELGSSQNEFERQSPIERVYLHSTVLILALQENLLKEKFTMLLMLDQLKETPEDSGTGPSDPRTKLNLDAQEIVLEMPIAEAHNSVFEVENSKSTQTGVTEVPQEERIKRKLILVCQC</sequence>
<comment type="caution">
    <text evidence="2">The sequence shown here is derived from an EMBL/GenBank/DDBJ whole genome shotgun (WGS) entry which is preliminary data.</text>
</comment>
<name>A0ABS8RVF5_DATST</name>
<organism evidence="2 3">
    <name type="scientific">Datura stramonium</name>
    <name type="common">Jimsonweed</name>
    <name type="synonym">Common thornapple</name>
    <dbReference type="NCBI Taxonomy" id="4076"/>
    <lineage>
        <taxon>Eukaryota</taxon>
        <taxon>Viridiplantae</taxon>
        <taxon>Streptophyta</taxon>
        <taxon>Embryophyta</taxon>
        <taxon>Tracheophyta</taxon>
        <taxon>Spermatophyta</taxon>
        <taxon>Magnoliopsida</taxon>
        <taxon>eudicotyledons</taxon>
        <taxon>Gunneridae</taxon>
        <taxon>Pentapetalae</taxon>
        <taxon>asterids</taxon>
        <taxon>lamiids</taxon>
        <taxon>Solanales</taxon>
        <taxon>Solanaceae</taxon>
        <taxon>Solanoideae</taxon>
        <taxon>Datureae</taxon>
        <taxon>Datura</taxon>
    </lineage>
</organism>
<accession>A0ABS8RVF5</accession>
<keyword evidence="3" id="KW-1185">Reference proteome</keyword>
<dbReference type="PANTHER" id="PTHR33870">
    <property type="entry name" value="CARDIOMYOPATHY-ASSOCIATED PROTEIN"/>
    <property type="match status" value="1"/>
</dbReference>
<feature type="region of interest" description="Disordered" evidence="1">
    <location>
        <begin position="95"/>
        <end position="116"/>
    </location>
</feature>
<reference evidence="2 3" key="1">
    <citation type="journal article" date="2021" name="BMC Genomics">
        <title>Datura genome reveals duplications of psychoactive alkaloid biosynthetic genes and high mutation rate following tissue culture.</title>
        <authorList>
            <person name="Rajewski A."/>
            <person name="Carter-House D."/>
            <person name="Stajich J."/>
            <person name="Litt A."/>
        </authorList>
    </citation>
    <scope>NUCLEOTIDE SEQUENCE [LARGE SCALE GENOMIC DNA]</scope>
    <source>
        <strain evidence="2">AR-01</strain>
    </source>
</reference>
<proteinExistence type="predicted"/>
<evidence type="ECO:0000313" key="3">
    <source>
        <dbReference type="Proteomes" id="UP000823775"/>
    </source>
</evidence>
<feature type="compositionally biased region" description="Low complexity" evidence="1">
    <location>
        <begin position="47"/>
        <end position="59"/>
    </location>
</feature>
<evidence type="ECO:0000313" key="2">
    <source>
        <dbReference type="EMBL" id="MCD7450780.1"/>
    </source>
</evidence>
<dbReference type="PANTHER" id="PTHR33870:SF4">
    <property type="entry name" value="CARDIOMYOPATHY-ASSOCIATED PROTEIN"/>
    <property type="match status" value="1"/>
</dbReference>
<gene>
    <name evidence="2" type="ORF">HAX54_008417</name>
</gene>
<protein>
    <submittedName>
        <fullName evidence="2">Uncharacterized protein</fullName>
    </submittedName>
</protein>
<dbReference type="Proteomes" id="UP000823775">
    <property type="component" value="Unassembled WGS sequence"/>
</dbReference>
<dbReference type="EMBL" id="JACEIK010000144">
    <property type="protein sequence ID" value="MCD7450780.1"/>
    <property type="molecule type" value="Genomic_DNA"/>
</dbReference>
<feature type="region of interest" description="Disordered" evidence="1">
    <location>
        <begin position="46"/>
        <end position="76"/>
    </location>
</feature>